<protein>
    <submittedName>
        <fullName evidence="5">Regulatory protein, luxR family</fullName>
    </submittedName>
</protein>
<gene>
    <name evidence="5" type="ORF">SAMN04488107_1806</name>
</gene>
<name>A0A239CVD6_9ACTN</name>
<sequence>MPDPLDLALGLVTAASSASTARATADEVIAELRDQPAVAAVAVHVREPLSGRHVALASDGYPGPVLDHLGGPGFLVDDVGYRLLVTDPTRRARCWRDVESYTSTPSVREVFGPAGFCGGATARLVTRDGRWTGDLHVSSRTEGGPAPDVVAALHHAAPALAAAVDGTRWLGVLSTALAPGEAACLVPREGGPPHPLPGRVPLPVDPGLLAAVRARHRDEGDGAWFWRGPSGWYRVRLLAVAGGTLVTGRPADLPGGLSPRELEVLTLLAEGASNHALARLLGISERTAAHHVEHVLAKCGAPSRAAAAARAVRDGWRLLSG</sequence>
<keyword evidence="2" id="KW-0238">DNA-binding</keyword>
<dbReference type="SUPFAM" id="SSF46894">
    <property type="entry name" value="C-terminal effector domain of the bipartite response regulators"/>
    <property type="match status" value="1"/>
</dbReference>
<accession>A0A239CVD6</accession>
<dbReference type="GO" id="GO:0003677">
    <property type="term" value="F:DNA binding"/>
    <property type="evidence" value="ECO:0007669"/>
    <property type="project" value="UniProtKB-KW"/>
</dbReference>
<feature type="domain" description="HTH luxR-type" evidence="4">
    <location>
        <begin position="250"/>
        <end position="315"/>
    </location>
</feature>
<dbReference type="SMART" id="SM00421">
    <property type="entry name" value="HTH_LUXR"/>
    <property type="match status" value="1"/>
</dbReference>
<dbReference type="PROSITE" id="PS50043">
    <property type="entry name" value="HTH_LUXR_2"/>
    <property type="match status" value="1"/>
</dbReference>
<keyword evidence="3" id="KW-0804">Transcription</keyword>
<dbReference type="PRINTS" id="PR00038">
    <property type="entry name" value="HTHLUXR"/>
</dbReference>
<dbReference type="InterPro" id="IPR000792">
    <property type="entry name" value="Tscrpt_reg_LuxR_C"/>
</dbReference>
<dbReference type="RefSeq" id="WP_217897264.1">
    <property type="nucleotide sequence ID" value="NZ_FZOH01000003.1"/>
</dbReference>
<keyword evidence="6" id="KW-1185">Reference proteome</keyword>
<dbReference type="Proteomes" id="UP000198386">
    <property type="component" value="Unassembled WGS sequence"/>
</dbReference>
<proteinExistence type="predicted"/>
<dbReference type="InterPro" id="IPR016032">
    <property type="entry name" value="Sig_transdc_resp-reg_C-effctor"/>
</dbReference>
<evidence type="ECO:0000313" key="5">
    <source>
        <dbReference type="EMBL" id="SNS23313.1"/>
    </source>
</evidence>
<dbReference type="PANTHER" id="PTHR44688">
    <property type="entry name" value="DNA-BINDING TRANSCRIPTIONAL ACTIVATOR DEVR_DOSR"/>
    <property type="match status" value="1"/>
</dbReference>
<reference evidence="6" key="1">
    <citation type="submission" date="2017-06" db="EMBL/GenBank/DDBJ databases">
        <authorList>
            <person name="Varghese N."/>
            <person name="Submissions S."/>
        </authorList>
    </citation>
    <scope>NUCLEOTIDE SEQUENCE [LARGE SCALE GENOMIC DNA]</scope>
    <source>
        <strain evidence="6">DSM 45423</strain>
    </source>
</reference>
<dbReference type="CDD" id="cd06170">
    <property type="entry name" value="LuxR_C_like"/>
    <property type="match status" value="1"/>
</dbReference>
<evidence type="ECO:0000256" key="2">
    <source>
        <dbReference type="ARBA" id="ARBA00023125"/>
    </source>
</evidence>
<evidence type="ECO:0000259" key="4">
    <source>
        <dbReference type="PROSITE" id="PS50043"/>
    </source>
</evidence>
<dbReference type="PANTHER" id="PTHR44688:SF16">
    <property type="entry name" value="DNA-BINDING TRANSCRIPTIONAL ACTIVATOR DEVR_DOSR"/>
    <property type="match status" value="1"/>
</dbReference>
<evidence type="ECO:0000313" key="6">
    <source>
        <dbReference type="Proteomes" id="UP000198386"/>
    </source>
</evidence>
<keyword evidence="1" id="KW-0805">Transcription regulation</keyword>
<dbReference type="InterPro" id="IPR036388">
    <property type="entry name" value="WH-like_DNA-bd_sf"/>
</dbReference>
<dbReference type="AlphaFoldDB" id="A0A239CVD6"/>
<dbReference type="Pfam" id="PF00196">
    <property type="entry name" value="GerE"/>
    <property type="match status" value="1"/>
</dbReference>
<dbReference type="Gene3D" id="1.10.10.10">
    <property type="entry name" value="Winged helix-like DNA-binding domain superfamily/Winged helix DNA-binding domain"/>
    <property type="match status" value="1"/>
</dbReference>
<organism evidence="5 6">
    <name type="scientific">Geodermatophilus saharensis</name>
    <dbReference type="NCBI Taxonomy" id="1137994"/>
    <lineage>
        <taxon>Bacteria</taxon>
        <taxon>Bacillati</taxon>
        <taxon>Actinomycetota</taxon>
        <taxon>Actinomycetes</taxon>
        <taxon>Geodermatophilales</taxon>
        <taxon>Geodermatophilaceae</taxon>
        <taxon>Geodermatophilus</taxon>
    </lineage>
</organism>
<dbReference type="EMBL" id="FZOH01000003">
    <property type="protein sequence ID" value="SNS23313.1"/>
    <property type="molecule type" value="Genomic_DNA"/>
</dbReference>
<dbReference type="GO" id="GO:0006355">
    <property type="term" value="P:regulation of DNA-templated transcription"/>
    <property type="evidence" value="ECO:0007669"/>
    <property type="project" value="InterPro"/>
</dbReference>
<evidence type="ECO:0000256" key="1">
    <source>
        <dbReference type="ARBA" id="ARBA00023015"/>
    </source>
</evidence>
<evidence type="ECO:0000256" key="3">
    <source>
        <dbReference type="ARBA" id="ARBA00023163"/>
    </source>
</evidence>